<dbReference type="PANTHER" id="PTHR11552:SF208">
    <property type="entry name" value="RE36204P-RELATED"/>
    <property type="match status" value="1"/>
</dbReference>
<evidence type="ECO:0000256" key="8">
    <source>
        <dbReference type="ARBA" id="ARBA00047761"/>
    </source>
</evidence>
<sequence>MDAQSKEIPEYDFVIVGAGPAGCVLANRLSENARWKVLLLEAGPVENEFNNIPILTGFLQNSDYNWADVAEYQNSSCWGMVDQRCSIPHGKGLGGSTLINYMMYQRGNRADYDRWAAMGNPGWSYDDVFPYFLKSERASLRGLENSTYHGYDGMLHVEFPPFRTNLARTFVKGAREVGHKKIDQNGKSQLGVSYVQTTTLNGMRQSAYRAFVEPVLANRPNLHVKAYSRVTKVLINHNTKQAYGVTYSKHFRNYDVHARKEVILTAGSINSPHLLMLSGVGPEEHLRNIKVPAVANLPVGQSIADGVLYNGLTFVLNETGQALLSDSRFQFRSLADYFQGQGPLTVPGGVEAVDFLQTSRTQEMGVPDIALIFSTGSLVSDGGLGIRSGKRIKTSIYNKVYRPLETLHNDQWTATVMLLHPKSRGYMKLRNANPFNNPKIYTNQLLEEDDVETLLEGIKEAVRISKSPSMQRYDARVLGTPLPNCQQFALTDDEYWRCAIRTLSSTAYQQLGTCRMGPQEDPTAVVSPELLVHGIQGLRVADTSVVPTTISGQTAAVAYMIGEKAADLVKQSWSSIPLPAAAFFFDISSAVVCGKQEKESNTHISHSHSHTQSRARGWFTQKSRQDRRADSKTTASRNGTNACRKNTTSPRSQQCPITENEVKALCAKAREILVEEGNVQRVDSPVTVCGDIHGQFYDLKELFKVGGDVPETNYLFMGDFVDRGYYSVETFLLLLALKVRYPDRITLIRGNHESRQITQVYGFYDECLRKYGSVTVWRYCTEIFDYLSLSAIIDGKIFCVHGGLSPSIQYLDQIRSIDRKQEVPHDGPMCDLLWSDPEDTHGWGVSPRGAGYLFGSDVVSQFNAANDIDMICRAHQLVMEGYKWHFNETVLTVWSAPNYCYRCGNVAAILELNENLQRDFTIFEAAPQESRGIPSKKPQADYFL</sequence>
<protein>
    <recommendedName>
        <fullName evidence="11">Serine/threonine-protein phosphatase</fullName>
        <ecNumber evidence="11">3.1.3.16</ecNumber>
    </recommendedName>
</protein>
<dbReference type="PRINTS" id="PR00114">
    <property type="entry name" value="STPHPHTASE"/>
</dbReference>
<dbReference type="EC" id="3.1.3.16" evidence="11"/>
<dbReference type="SUPFAM" id="SSF56300">
    <property type="entry name" value="Metallo-dependent phosphatases"/>
    <property type="match status" value="1"/>
</dbReference>
<comment type="similarity">
    <text evidence="2 10">Belongs to the GMC oxidoreductase family.</text>
</comment>
<name>A0ABD1DA28_CULPP</name>
<proteinExistence type="inferred from homology"/>
<dbReference type="InterPro" id="IPR006186">
    <property type="entry name" value="Ser/Thr-sp_prot-phosphatase"/>
</dbReference>
<evidence type="ECO:0000313" key="17">
    <source>
        <dbReference type="Proteomes" id="UP001562425"/>
    </source>
</evidence>
<evidence type="ECO:0000256" key="9">
    <source>
        <dbReference type="ARBA" id="ARBA00048336"/>
    </source>
</evidence>
<keyword evidence="10" id="KW-0285">Flavoprotein</keyword>
<dbReference type="Gene3D" id="3.60.21.10">
    <property type="match status" value="1"/>
</dbReference>
<dbReference type="PANTHER" id="PTHR11552">
    <property type="entry name" value="GLUCOSE-METHANOL-CHOLINE GMC OXIDOREDUCTASE"/>
    <property type="match status" value="1"/>
</dbReference>
<dbReference type="EMBL" id="JBEHCU010006719">
    <property type="protein sequence ID" value="KAL1396407.1"/>
    <property type="molecule type" value="Genomic_DNA"/>
</dbReference>
<dbReference type="AlphaFoldDB" id="A0ABD1DA28"/>
<keyword evidence="3" id="KW-0479">Metal-binding</keyword>
<dbReference type="Proteomes" id="UP001562425">
    <property type="component" value="Unassembled WGS sequence"/>
</dbReference>
<dbReference type="Gene3D" id="3.50.50.60">
    <property type="entry name" value="FAD/NAD(P)-binding domain"/>
    <property type="match status" value="1"/>
</dbReference>
<feature type="region of interest" description="Disordered" evidence="12">
    <location>
        <begin position="600"/>
        <end position="655"/>
    </location>
</feature>
<keyword evidence="6" id="KW-0464">Manganese</keyword>
<dbReference type="Pfam" id="PF00732">
    <property type="entry name" value="GMC_oxred_N"/>
    <property type="match status" value="1"/>
</dbReference>
<dbReference type="GO" id="GO:0046872">
    <property type="term" value="F:metal ion binding"/>
    <property type="evidence" value="ECO:0007669"/>
    <property type="project" value="UniProtKB-KW"/>
</dbReference>
<dbReference type="InterPro" id="IPR036188">
    <property type="entry name" value="FAD/NAD-bd_sf"/>
</dbReference>
<dbReference type="CDD" id="cd07415">
    <property type="entry name" value="MPP_PP2A_PP4_PP6"/>
    <property type="match status" value="1"/>
</dbReference>
<comment type="catalytic activity">
    <reaction evidence="9 11">
        <text>O-phospho-L-threonyl-[protein] + H2O = L-threonyl-[protein] + phosphate</text>
        <dbReference type="Rhea" id="RHEA:47004"/>
        <dbReference type="Rhea" id="RHEA-COMP:11060"/>
        <dbReference type="Rhea" id="RHEA-COMP:11605"/>
        <dbReference type="ChEBI" id="CHEBI:15377"/>
        <dbReference type="ChEBI" id="CHEBI:30013"/>
        <dbReference type="ChEBI" id="CHEBI:43474"/>
        <dbReference type="ChEBI" id="CHEBI:61977"/>
        <dbReference type="EC" id="3.1.3.16"/>
    </reaction>
</comment>
<evidence type="ECO:0000259" key="14">
    <source>
        <dbReference type="PROSITE" id="PS00623"/>
    </source>
</evidence>
<evidence type="ECO:0000259" key="13">
    <source>
        <dbReference type="PROSITE" id="PS00125"/>
    </source>
</evidence>
<evidence type="ECO:0000256" key="6">
    <source>
        <dbReference type="ARBA" id="ARBA00023211"/>
    </source>
</evidence>
<evidence type="ECO:0000256" key="12">
    <source>
        <dbReference type="SAM" id="MobiDB-lite"/>
    </source>
</evidence>
<dbReference type="SUPFAM" id="SSF54373">
    <property type="entry name" value="FAD-linked reductases, C-terminal domain"/>
    <property type="match status" value="1"/>
</dbReference>
<feature type="domain" description="Serine/threonine specific protein phosphatases" evidence="13">
    <location>
        <begin position="748"/>
        <end position="753"/>
    </location>
</feature>
<comment type="similarity">
    <text evidence="7">Belongs to the PPP phosphatase family. PP-4 (PP-X) subfamily.</text>
</comment>
<evidence type="ECO:0000256" key="11">
    <source>
        <dbReference type="RuleBase" id="RU004273"/>
    </source>
</evidence>
<feature type="domain" description="Glucose-methanol-choline oxidoreductase N-terminal" evidence="15">
    <location>
        <begin position="267"/>
        <end position="281"/>
    </location>
</feature>
<organism evidence="16 17">
    <name type="scientific">Culex pipiens pipiens</name>
    <name type="common">Northern house mosquito</name>
    <dbReference type="NCBI Taxonomy" id="38569"/>
    <lineage>
        <taxon>Eukaryota</taxon>
        <taxon>Metazoa</taxon>
        <taxon>Ecdysozoa</taxon>
        <taxon>Arthropoda</taxon>
        <taxon>Hexapoda</taxon>
        <taxon>Insecta</taxon>
        <taxon>Pterygota</taxon>
        <taxon>Neoptera</taxon>
        <taxon>Endopterygota</taxon>
        <taxon>Diptera</taxon>
        <taxon>Nematocera</taxon>
        <taxon>Culicoidea</taxon>
        <taxon>Culicidae</taxon>
        <taxon>Culicinae</taxon>
        <taxon>Culicini</taxon>
        <taxon>Culex</taxon>
        <taxon>Culex</taxon>
    </lineage>
</organism>
<keyword evidence="4 11" id="KW-0378">Hydrolase</keyword>
<keyword evidence="5" id="KW-0904">Protein phosphatase</keyword>
<dbReference type="InterPro" id="IPR007867">
    <property type="entry name" value="GMC_OxRtase_C"/>
</dbReference>
<comment type="catalytic activity">
    <reaction evidence="8">
        <text>O-phospho-L-seryl-[protein] + H2O = L-seryl-[protein] + phosphate</text>
        <dbReference type="Rhea" id="RHEA:20629"/>
        <dbReference type="Rhea" id="RHEA-COMP:9863"/>
        <dbReference type="Rhea" id="RHEA-COMP:11604"/>
        <dbReference type="ChEBI" id="CHEBI:15377"/>
        <dbReference type="ChEBI" id="CHEBI:29999"/>
        <dbReference type="ChEBI" id="CHEBI:43474"/>
        <dbReference type="ChEBI" id="CHEBI:83421"/>
        <dbReference type="EC" id="3.1.3.16"/>
    </reaction>
</comment>
<feature type="compositionally biased region" description="Polar residues" evidence="12">
    <location>
        <begin position="632"/>
        <end position="655"/>
    </location>
</feature>
<evidence type="ECO:0000256" key="3">
    <source>
        <dbReference type="ARBA" id="ARBA00022723"/>
    </source>
</evidence>
<dbReference type="InterPro" id="IPR004843">
    <property type="entry name" value="Calcineurin-like_PHP"/>
</dbReference>
<reference evidence="16 17" key="1">
    <citation type="submission" date="2024-05" db="EMBL/GenBank/DDBJ databases">
        <title>Culex pipiens pipiens assembly and annotation.</title>
        <authorList>
            <person name="Alout H."/>
            <person name="Durand T."/>
        </authorList>
    </citation>
    <scope>NUCLEOTIDE SEQUENCE [LARGE SCALE GENOMIC DNA]</scope>
    <source>
        <strain evidence="16">HA-2024</strain>
        <tissue evidence="16">Whole body</tissue>
    </source>
</reference>
<accession>A0ABD1DA28</accession>
<evidence type="ECO:0000256" key="1">
    <source>
        <dbReference type="ARBA" id="ARBA00001936"/>
    </source>
</evidence>
<evidence type="ECO:0000313" key="16">
    <source>
        <dbReference type="EMBL" id="KAL1396407.1"/>
    </source>
</evidence>
<dbReference type="InterPro" id="IPR012132">
    <property type="entry name" value="GMC_OxRdtase"/>
</dbReference>
<dbReference type="PROSITE" id="PS00125">
    <property type="entry name" value="SER_THR_PHOSPHATASE"/>
    <property type="match status" value="1"/>
</dbReference>
<dbReference type="SUPFAM" id="SSF51905">
    <property type="entry name" value="FAD/NAD(P)-binding domain"/>
    <property type="match status" value="1"/>
</dbReference>
<dbReference type="InterPro" id="IPR000172">
    <property type="entry name" value="GMC_OxRdtase_N"/>
</dbReference>
<feature type="domain" description="Glucose-methanol-choline oxidoreductase N-terminal" evidence="14">
    <location>
        <begin position="90"/>
        <end position="113"/>
    </location>
</feature>
<dbReference type="SMART" id="SM00156">
    <property type="entry name" value="PP2Ac"/>
    <property type="match status" value="1"/>
</dbReference>
<dbReference type="FunFam" id="3.60.21.10:FF:000010">
    <property type="entry name" value="Serine/threonine-protein phosphatase"/>
    <property type="match status" value="1"/>
</dbReference>
<evidence type="ECO:0000256" key="4">
    <source>
        <dbReference type="ARBA" id="ARBA00022801"/>
    </source>
</evidence>
<dbReference type="PROSITE" id="PS00624">
    <property type="entry name" value="GMC_OXRED_2"/>
    <property type="match status" value="1"/>
</dbReference>
<evidence type="ECO:0000256" key="7">
    <source>
        <dbReference type="ARBA" id="ARBA00038328"/>
    </source>
</evidence>
<keyword evidence="17" id="KW-1185">Reference proteome</keyword>
<comment type="caution">
    <text evidence="16">The sequence shown here is derived from an EMBL/GenBank/DDBJ whole genome shotgun (WGS) entry which is preliminary data.</text>
</comment>
<evidence type="ECO:0000256" key="10">
    <source>
        <dbReference type="RuleBase" id="RU003968"/>
    </source>
</evidence>
<dbReference type="Pfam" id="PF05199">
    <property type="entry name" value="GMC_oxred_C"/>
    <property type="match status" value="1"/>
</dbReference>
<dbReference type="GO" id="GO:0004722">
    <property type="term" value="F:protein serine/threonine phosphatase activity"/>
    <property type="evidence" value="ECO:0007669"/>
    <property type="project" value="UniProtKB-EC"/>
</dbReference>
<gene>
    <name evidence="16" type="ORF">pipiens_010528</name>
</gene>
<evidence type="ECO:0000259" key="15">
    <source>
        <dbReference type="PROSITE" id="PS00624"/>
    </source>
</evidence>
<dbReference type="PROSITE" id="PS00623">
    <property type="entry name" value="GMC_OXRED_1"/>
    <property type="match status" value="1"/>
</dbReference>
<comment type="cofactor">
    <cofactor evidence="1">
        <name>Mn(2+)</name>
        <dbReference type="ChEBI" id="CHEBI:29035"/>
    </cofactor>
</comment>
<dbReference type="Pfam" id="PF00149">
    <property type="entry name" value="Metallophos"/>
    <property type="match status" value="1"/>
</dbReference>
<evidence type="ECO:0000256" key="2">
    <source>
        <dbReference type="ARBA" id="ARBA00010790"/>
    </source>
</evidence>
<dbReference type="Gene3D" id="3.30.560.10">
    <property type="entry name" value="Glucose Oxidase, domain 3"/>
    <property type="match status" value="1"/>
</dbReference>
<dbReference type="InterPro" id="IPR029052">
    <property type="entry name" value="Metallo-depent_PP-like"/>
</dbReference>
<keyword evidence="10" id="KW-0274">FAD</keyword>
<evidence type="ECO:0000256" key="5">
    <source>
        <dbReference type="ARBA" id="ARBA00022912"/>
    </source>
</evidence>